<gene>
    <name evidence="2" type="ORF">S06H3_17118</name>
</gene>
<organism evidence="2">
    <name type="scientific">marine sediment metagenome</name>
    <dbReference type="NCBI Taxonomy" id="412755"/>
    <lineage>
        <taxon>unclassified sequences</taxon>
        <taxon>metagenomes</taxon>
        <taxon>ecological metagenomes</taxon>
    </lineage>
</organism>
<feature type="domain" description="Bacteriophage Mx8 p63 C-terminal" evidence="1">
    <location>
        <begin position="175"/>
        <end position="267"/>
    </location>
</feature>
<dbReference type="AlphaFoldDB" id="X1LQT6"/>
<accession>X1LQT6</accession>
<sequence length="313" mass="35886">ASQLEMKSKEIPTIHPATQPSTLHIGDIDLPCAVLTDRTRVITESSVAKKLGRIYGGKQRKLAQSTKEGLPLPYFLYGSNLEPFVPHSLRLALNEPVVYRASGGIRRAINAVLLPEICEVWLKARENRVLQPSQERIAKNAEILMRGLAHVGITALVDEATGYQEVRDRDELHRILEAYIAKELLPWAKRFPDEFYGQMFRLRGWQYRPPSVKRPKYVGKLTNELIYEKLPKGVLEELRTQNPVTPKGYRKHKHFQFLTEEIGNPHLEKQVASVTTLMRASPSWATFQRLFSRAFGMQGEFYFEELEKQNPIP</sequence>
<protein>
    <recommendedName>
        <fullName evidence="1">Bacteriophage Mx8 p63 C-terminal domain-containing protein</fullName>
    </recommendedName>
</protein>
<proteinExistence type="predicted"/>
<dbReference type="InterPro" id="IPR018874">
    <property type="entry name" value="Phage_Mx8_p63_C"/>
</dbReference>
<evidence type="ECO:0000259" key="1">
    <source>
        <dbReference type="Pfam" id="PF10546"/>
    </source>
</evidence>
<dbReference type="EMBL" id="BARV01008527">
    <property type="protein sequence ID" value="GAI04770.1"/>
    <property type="molecule type" value="Genomic_DNA"/>
</dbReference>
<comment type="caution">
    <text evidence="2">The sequence shown here is derived from an EMBL/GenBank/DDBJ whole genome shotgun (WGS) entry which is preliminary data.</text>
</comment>
<feature type="non-terminal residue" evidence="2">
    <location>
        <position position="1"/>
    </location>
</feature>
<evidence type="ECO:0000313" key="2">
    <source>
        <dbReference type="EMBL" id="GAI04770.1"/>
    </source>
</evidence>
<name>X1LQT6_9ZZZZ</name>
<dbReference type="Pfam" id="PF10546">
    <property type="entry name" value="P63C"/>
    <property type="match status" value="1"/>
</dbReference>
<reference evidence="2" key="1">
    <citation type="journal article" date="2014" name="Front. Microbiol.">
        <title>High frequency of phylogenetically diverse reductive dehalogenase-homologous genes in deep subseafloor sedimentary metagenomes.</title>
        <authorList>
            <person name="Kawai M."/>
            <person name="Futagami T."/>
            <person name="Toyoda A."/>
            <person name="Takaki Y."/>
            <person name="Nishi S."/>
            <person name="Hori S."/>
            <person name="Arai W."/>
            <person name="Tsubouchi T."/>
            <person name="Morono Y."/>
            <person name="Uchiyama I."/>
            <person name="Ito T."/>
            <person name="Fujiyama A."/>
            <person name="Inagaki F."/>
            <person name="Takami H."/>
        </authorList>
    </citation>
    <scope>NUCLEOTIDE SEQUENCE</scope>
    <source>
        <strain evidence="2">Expedition CK06-06</strain>
    </source>
</reference>